<evidence type="ECO:0000313" key="8">
    <source>
        <dbReference type="EMBL" id="OGM54891.1"/>
    </source>
</evidence>
<evidence type="ECO:0000256" key="2">
    <source>
        <dbReference type="ARBA" id="ARBA00022980"/>
    </source>
</evidence>
<dbReference type="PANTHER" id="PTHR45987:SF4">
    <property type="entry name" value="LARGE RIBOSOMAL SUBUNIT PROTEIN BL12M"/>
    <property type="match status" value="1"/>
</dbReference>
<dbReference type="PANTHER" id="PTHR45987">
    <property type="entry name" value="39S RIBOSOMAL PROTEIN L12"/>
    <property type="match status" value="1"/>
</dbReference>
<dbReference type="InterPro" id="IPR000206">
    <property type="entry name" value="Ribosomal_bL12"/>
</dbReference>
<dbReference type="GO" id="GO:0003735">
    <property type="term" value="F:structural constituent of ribosome"/>
    <property type="evidence" value="ECO:0007669"/>
    <property type="project" value="InterPro"/>
</dbReference>
<dbReference type="NCBIfam" id="TIGR00855">
    <property type="entry name" value="L12"/>
    <property type="match status" value="1"/>
</dbReference>
<comment type="similarity">
    <text evidence="1 4">Belongs to the bacterial ribosomal protein bL12 family.</text>
</comment>
<dbReference type="GO" id="GO:0003729">
    <property type="term" value="F:mRNA binding"/>
    <property type="evidence" value="ECO:0007669"/>
    <property type="project" value="TreeGrafter"/>
</dbReference>
<dbReference type="SUPFAM" id="SSF48300">
    <property type="entry name" value="Ribosomal protein L7/12, oligomerisation (N-terminal) domain"/>
    <property type="match status" value="1"/>
</dbReference>
<accession>A0A1F8AT89</accession>
<dbReference type="Pfam" id="PF16320">
    <property type="entry name" value="Ribosomal_L12_N"/>
    <property type="match status" value="1"/>
</dbReference>
<dbReference type="InterPro" id="IPR036235">
    <property type="entry name" value="Ribosomal_bL12_oligo_N_sf"/>
</dbReference>
<dbReference type="GO" id="GO:0005840">
    <property type="term" value="C:ribosome"/>
    <property type="evidence" value="ECO:0007669"/>
    <property type="project" value="UniProtKB-KW"/>
</dbReference>
<dbReference type="HAMAP" id="MF_00368">
    <property type="entry name" value="Ribosomal_bL12"/>
    <property type="match status" value="1"/>
</dbReference>
<keyword evidence="3 4" id="KW-0687">Ribonucleoprotein</keyword>
<dbReference type="GO" id="GO:0006412">
    <property type="term" value="P:translation"/>
    <property type="evidence" value="ECO:0007669"/>
    <property type="project" value="UniProtKB-UniRule"/>
</dbReference>
<feature type="region of interest" description="Disordered" evidence="5">
    <location>
        <begin position="52"/>
        <end position="71"/>
    </location>
</feature>
<dbReference type="AlphaFoldDB" id="A0A1F8AT89"/>
<evidence type="ECO:0000256" key="5">
    <source>
        <dbReference type="SAM" id="MobiDB-lite"/>
    </source>
</evidence>
<comment type="subunit">
    <text evidence="4">Homodimer. Part of the ribosomal stalk of the 50S ribosomal subunit. Forms a multimeric L10(L12)X complex, where L10 forms an elongated spine to which 2 to 4 L12 dimers bind in a sequential fashion. Binds GTP-bound translation factors.</text>
</comment>
<feature type="domain" description="Large ribosomal subunit protein bL12 oligomerization" evidence="7">
    <location>
        <begin position="13"/>
        <end position="60"/>
    </location>
</feature>
<comment type="caution">
    <text evidence="8">The sequence shown here is derived from an EMBL/GenBank/DDBJ whole genome shotgun (WGS) entry which is preliminary data.</text>
</comment>
<dbReference type="GO" id="GO:1990904">
    <property type="term" value="C:ribonucleoprotein complex"/>
    <property type="evidence" value="ECO:0007669"/>
    <property type="project" value="UniProtKB-KW"/>
</dbReference>
<gene>
    <name evidence="4" type="primary">rplL</name>
    <name evidence="8" type="ORF">A3E44_01730</name>
</gene>
<evidence type="ECO:0000256" key="1">
    <source>
        <dbReference type="ARBA" id="ARBA00007197"/>
    </source>
</evidence>
<protein>
    <recommendedName>
        <fullName evidence="4">Large ribosomal subunit protein bL12</fullName>
    </recommendedName>
</protein>
<dbReference type="InterPro" id="IPR013823">
    <property type="entry name" value="Ribosomal_bL12_C"/>
</dbReference>
<evidence type="ECO:0000256" key="3">
    <source>
        <dbReference type="ARBA" id="ARBA00023274"/>
    </source>
</evidence>
<evidence type="ECO:0000256" key="4">
    <source>
        <dbReference type="HAMAP-Rule" id="MF_00368"/>
    </source>
</evidence>
<proteinExistence type="inferred from homology"/>
<dbReference type="EMBL" id="MGGW01000009">
    <property type="protein sequence ID" value="OGM54891.1"/>
    <property type="molecule type" value="Genomic_DNA"/>
</dbReference>
<dbReference type="GO" id="GO:0005737">
    <property type="term" value="C:cytoplasm"/>
    <property type="evidence" value="ECO:0007669"/>
    <property type="project" value="UniProtKB-ARBA"/>
</dbReference>
<evidence type="ECO:0000313" key="9">
    <source>
        <dbReference type="Proteomes" id="UP000178603"/>
    </source>
</evidence>
<keyword evidence="2 4" id="KW-0689">Ribosomal protein</keyword>
<dbReference type="Pfam" id="PF00542">
    <property type="entry name" value="Ribosomal_L12"/>
    <property type="match status" value="1"/>
</dbReference>
<dbReference type="Gene3D" id="1.20.5.710">
    <property type="entry name" value="Single helix bin"/>
    <property type="match status" value="1"/>
</dbReference>
<name>A0A1F8AT89_9BACT</name>
<feature type="domain" description="Large ribosomal subunit protein bL12 C-terminal" evidence="6">
    <location>
        <begin position="75"/>
        <end position="141"/>
    </location>
</feature>
<dbReference type="Gene3D" id="3.30.1390.10">
    <property type="match status" value="1"/>
</dbReference>
<evidence type="ECO:0000259" key="6">
    <source>
        <dbReference type="Pfam" id="PF00542"/>
    </source>
</evidence>
<sequence length="141" mass="14396">MPAHAGSKKLSSKVEKLVDEVSKLTVLELSELVEALQDKLGVTPQVAAVAAPAGQGAAAGETPSAPESAAGANQTVVMTAAGANKIAVIKALREVNQNWGLKEAKDMTEQVPVEILKDAKAEDAKSAADKLKAAGATVELK</sequence>
<comment type="function">
    <text evidence="4">Forms part of the ribosomal stalk which helps the ribosome interact with GTP-bound translation factors. Is thus essential for accurate translation.</text>
</comment>
<dbReference type="SUPFAM" id="SSF54736">
    <property type="entry name" value="ClpS-like"/>
    <property type="match status" value="1"/>
</dbReference>
<organism evidence="8 9">
    <name type="scientific">Candidatus Woesebacteria bacterium RIFCSPHIGHO2_12_FULL_41_24</name>
    <dbReference type="NCBI Taxonomy" id="1802510"/>
    <lineage>
        <taxon>Bacteria</taxon>
        <taxon>Candidatus Woeseibacteriota</taxon>
    </lineage>
</organism>
<evidence type="ECO:0000259" key="7">
    <source>
        <dbReference type="Pfam" id="PF16320"/>
    </source>
</evidence>
<dbReference type="CDD" id="cd00387">
    <property type="entry name" value="Ribosomal_L7_L12"/>
    <property type="match status" value="1"/>
</dbReference>
<dbReference type="Proteomes" id="UP000178603">
    <property type="component" value="Unassembled WGS sequence"/>
</dbReference>
<reference evidence="8 9" key="1">
    <citation type="journal article" date="2016" name="Nat. Commun.">
        <title>Thousands of microbial genomes shed light on interconnected biogeochemical processes in an aquifer system.</title>
        <authorList>
            <person name="Anantharaman K."/>
            <person name="Brown C.T."/>
            <person name="Hug L.A."/>
            <person name="Sharon I."/>
            <person name="Castelle C.J."/>
            <person name="Probst A.J."/>
            <person name="Thomas B.C."/>
            <person name="Singh A."/>
            <person name="Wilkins M.J."/>
            <person name="Karaoz U."/>
            <person name="Brodie E.L."/>
            <person name="Williams K.H."/>
            <person name="Hubbard S.S."/>
            <person name="Banfield J.F."/>
        </authorList>
    </citation>
    <scope>NUCLEOTIDE SEQUENCE [LARGE SCALE GENOMIC DNA]</scope>
</reference>
<dbReference type="InterPro" id="IPR008932">
    <property type="entry name" value="Ribosomal_bL12_oligo"/>
</dbReference>
<dbReference type="InterPro" id="IPR014719">
    <property type="entry name" value="Ribosomal_bL12_C/ClpS-like"/>
</dbReference>